<proteinExistence type="predicted"/>
<protein>
    <submittedName>
        <fullName evidence="1">Putative secreted protein</fullName>
    </submittedName>
</protein>
<sequence length="417" mass="45914">MSLLSIVKKNGFALARQVPLHLAVLVGRALALHLQLLDGIPRGEIQLPGDRAFRSVFPPRQVRHLPVLLFLSKHPECAKGTFRPARKVHHLHSVFEYEVLVPRRRVPEHHVPAPRVCKSVHKGLNTARGSSHLPALQPPLQRTRSPPVMFVVGGLRRGQKFRQLQYSPQHHPVPESLRHVCLQLSGDCQQHPNELSLGVERPPTQRLCKPGRVPPRDVLHLVLGEGNDVRELLAPAGFVDERHVANRLTGVAMEPALLRVRKHLGPDVIGPVEHVARVEVQRSAAEGEAVGPFAAAASPGLQELSRMVVPWESLLVRTARAGVQFHAGSVTLAFLWRRLRAAGHLGRCVAVAAVECVHPVEEGLLEPMKQLEEEKVVEAWAGAAIVVVCVLSGVVGQCELCFEVELRHGHAIERFAL</sequence>
<dbReference type="AlphaFoldDB" id="A0A6B0VAC8"/>
<dbReference type="EMBL" id="GIFC01017170">
    <property type="protein sequence ID" value="MXU99253.1"/>
    <property type="molecule type" value="Transcribed_RNA"/>
</dbReference>
<name>A0A6B0VAC8_IXORI</name>
<accession>A0A6B0VAC8</accession>
<reference evidence="1" key="1">
    <citation type="submission" date="2019-12" db="EMBL/GenBank/DDBJ databases">
        <title>An insight into the sialome of adult female Ixodes ricinus ticks feeding for 6 days.</title>
        <authorList>
            <person name="Perner J."/>
            <person name="Ribeiro J.M.C."/>
        </authorList>
    </citation>
    <scope>NUCLEOTIDE SEQUENCE</scope>
    <source>
        <strain evidence="1">Semi-engorged</strain>
        <tissue evidence="1">Salivary glands</tissue>
    </source>
</reference>
<organism evidence="1">
    <name type="scientific">Ixodes ricinus</name>
    <name type="common">Common tick</name>
    <name type="synonym">Acarus ricinus</name>
    <dbReference type="NCBI Taxonomy" id="34613"/>
    <lineage>
        <taxon>Eukaryota</taxon>
        <taxon>Metazoa</taxon>
        <taxon>Ecdysozoa</taxon>
        <taxon>Arthropoda</taxon>
        <taxon>Chelicerata</taxon>
        <taxon>Arachnida</taxon>
        <taxon>Acari</taxon>
        <taxon>Parasitiformes</taxon>
        <taxon>Ixodida</taxon>
        <taxon>Ixodoidea</taxon>
        <taxon>Ixodidae</taxon>
        <taxon>Ixodinae</taxon>
        <taxon>Ixodes</taxon>
    </lineage>
</organism>
<evidence type="ECO:0000313" key="1">
    <source>
        <dbReference type="EMBL" id="MXU99253.1"/>
    </source>
</evidence>